<dbReference type="CDD" id="cd16917">
    <property type="entry name" value="HATPase_UhpB-NarQ-NarX-like"/>
    <property type="match status" value="1"/>
</dbReference>
<dbReference type="InterPro" id="IPR003594">
    <property type="entry name" value="HATPase_dom"/>
</dbReference>
<reference evidence="12 13" key="1">
    <citation type="submission" date="2020-02" db="EMBL/GenBank/DDBJ databases">
        <title>Whole-genome analyses of novel actinobacteria.</title>
        <authorList>
            <person name="Sahin N."/>
            <person name="Tokatli A."/>
        </authorList>
    </citation>
    <scope>NUCLEOTIDE SEQUENCE [LARGE SCALE GENOMIC DNA]</scope>
    <source>
        <strain evidence="12 13">YC504</strain>
    </source>
</reference>
<dbReference type="Proteomes" id="UP000481109">
    <property type="component" value="Unassembled WGS sequence"/>
</dbReference>
<evidence type="ECO:0000256" key="4">
    <source>
        <dbReference type="ARBA" id="ARBA00022679"/>
    </source>
</evidence>
<evidence type="ECO:0000259" key="11">
    <source>
        <dbReference type="Pfam" id="PF07730"/>
    </source>
</evidence>
<dbReference type="Pfam" id="PF07730">
    <property type="entry name" value="HisKA_3"/>
    <property type="match status" value="1"/>
</dbReference>
<evidence type="ECO:0000313" key="13">
    <source>
        <dbReference type="Proteomes" id="UP000481109"/>
    </source>
</evidence>
<keyword evidence="9" id="KW-0812">Transmembrane</keyword>
<evidence type="ECO:0000256" key="1">
    <source>
        <dbReference type="ARBA" id="ARBA00000085"/>
    </source>
</evidence>
<dbReference type="PANTHER" id="PTHR24421">
    <property type="entry name" value="NITRATE/NITRITE SENSOR PROTEIN NARX-RELATED"/>
    <property type="match status" value="1"/>
</dbReference>
<dbReference type="Gene3D" id="3.30.565.10">
    <property type="entry name" value="Histidine kinase-like ATPase, C-terminal domain"/>
    <property type="match status" value="1"/>
</dbReference>
<dbReference type="GO" id="GO:0005524">
    <property type="term" value="F:ATP binding"/>
    <property type="evidence" value="ECO:0007669"/>
    <property type="project" value="UniProtKB-KW"/>
</dbReference>
<evidence type="ECO:0000313" key="12">
    <source>
        <dbReference type="EMBL" id="NGO75848.1"/>
    </source>
</evidence>
<keyword evidence="4" id="KW-0808">Transferase</keyword>
<keyword evidence="8" id="KW-0902">Two-component regulatory system</keyword>
<dbReference type="RefSeq" id="WP_165331363.1">
    <property type="nucleotide sequence ID" value="NZ_JAAKZW010000022.1"/>
</dbReference>
<keyword evidence="13" id="KW-1185">Reference proteome</keyword>
<keyword evidence="5" id="KW-0547">Nucleotide-binding</keyword>
<dbReference type="Pfam" id="PF02518">
    <property type="entry name" value="HATPase_c"/>
    <property type="match status" value="1"/>
</dbReference>
<dbReference type="EC" id="2.7.13.3" evidence="2"/>
<evidence type="ECO:0000256" key="2">
    <source>
        <dbReference type="ARBA" id="ARBA00012438"/>
    </source>
</evidence>
<keyword evidence="7" id="KW-0067">ATP-binding</keyword>
<dbReference type="InterPro" id="IPR011712">
    <property type="entry name" value="Sig_transdc_His_kin_sub3_dim/P"/>
</dbReference>
<evidence type="ECO:0000256" key="7">
    <source>
        <dbReference type="ARBA" id="ARBA00022840"/>
    </source>
</evidence>
<feature type="transmembrane region" description="Helical" evidence="9">
    <location>
        <begin position="32"/>
        <end position="49"/>
    </location>
</feature>
<feature type="transmembrane region" description="Helical" evidence="9">
    <location>
        <begin position="153"/>
        <end position="172"/>
    </location>
</feature>
<dbReference type="EMBL" id="JAAKZW010000022">
    <property type="protein sequence ID" value="NGO75848.1"/>
    <property type="molecule type" value="Genomic_DNA"/>
</dbReference>
<organism evidence="12 13">
    <name type="scientific">Streptomyces mesophilus</name>
    <dbReference type="NCBI Taxonomy" id="1775132"/>
    <lineage>
        <taxon>Bacteria</taxon>
        <taxon>Bacillati</taxon>
        <taxon>Actinomycetota</taxon>
        <taxon>Actinomycetes</taxon>
        <taxon>Kitasatosporales</taxon>
        <taxon>Streptomycetaceae</taxon>
        <taxon>Streptomyces</taxon>
    </lineage>
</organism>
<accession>A0A6G4XEM5</accession>
<feature type="transmembrane region" description="Helical" evidence="9">
    <location>
        <begin position="106"/>
        <end position="123"/>
    </location>
</feature>
<feature type="domain" description="Histidine kinase/HSP90-like ATPase" evidence="10">
    <location>
        <begin position="302"/>
        <end position="391"/>
    </location>
</feature>
<evidence type="ECO:0000259" key="10">
    <source>
        <dbReference type="Pfam" id="PF02518"/>
    </source>
</evidence>
<comment type="catalytic activity">
    <reaction evidence="1">
        <text>ATP + protein L-histidine = ADP + protein N-phospho-L-histidine.</text>
        <dbReference type="EC" id="2.7.13.3"/>
    </reaction>
</comment>
<evidence type="ECO:0000256" key="9">
    <source>
        <dbReference type="SAM" id="Phobius"/>
    </source>
</evidence>
<dbReference type="GO" id="GO:0000155">
    <property type="term" value="F:phosphorelay sensor kinase activity"/>
    <property type="evidence" value="ECO:0007669"/>
    <property type="project" value="InterPro"/>
</dbReference>
<keyword evidence="9" id="KW-1133">Transmembrane helix</keyword>
<dbReference type="GO" id="GO:0046983">
    <property type="term" value="F:protein dimerization activity"/>
    <property type="evidence" value="ECO:0007669"/>
    <property type="project" value="InterPro"/>
</dbReference>
<evidence type="ECO:0000256" key="6">
    <source>
        <dbReference type="ARBA" id="ARBA00022777"/>
    </source>
</evidence>
<dbReference type="GO" id="GO:0016020">
    <property type="term" value="C:membrane"/>
    <property type="evidence" value="ECO:0007669"/>
    <property type="project" value="InterPro"/>
</dbReference>
<dbReference type="AlphaFoldDB" id="A0A6G4XEM5"/>
<name>A0A6G4XEM5_9ACTN</name>
<keyword evidence="6 12" id="KW-0418">Kinase</keyword>
<dbReference type="InterPro" id="IPR050482">
    <property type="entry name" value="Sensor_HK_TwoCompSys"/>
</dbReference>
<feature type="domain" description="Signal transduction histidine kinase subgroup 3 dimerisation and phosphoacceptor" evidence="11">
    <location>
        <begin position="191"/>
        <end position="255"/>
    </location>
</feature>
<keyword evidence="9" id="KW-0472">Membrane</keyword>
<dbReference type="PANTHER" id="PTHR24421:SF10">
    <property type="entry name" value="NITRATE_NITRITE SENSOR PROTEIN NARQ"/>
    <property type="match status" value="1"/>
</dbReference>
<feature type="transmembrane region" description="Helical" evidence="9">
    <location>
        <begin position="55"/>
        <end position="74"/>
    </location>
</feature>
<keyword evidence="3" id="KW-0597">Phosphoprotein</keyword>
<dbReference type="InterPro" id="IPR036890">
    <property type="entry name" value="HATPase_C_sf"/>
</dbReference>
<comment type="caution">
    <text evidence="12">The sequence shown here is derived from an EMBL/GenBank/DDBJ whole genome shotgun (WGS) entry which is preliminary data.</text>
</comment>
<evidence type="ECO:0000256" key="3">
    <source>
        <dbReference type="ARBA" id="ARBA00022553"/>
    </source>
</evidence>
<gene>
    <name evidence="12" type="ORF">G6045_09210</name>
</gene>
<feature type="transmembrane region" description="Helical" evidence="9">
    <location>
        <begin position="130"/>
        <end position="147"/>
    </location>
</feature>
<evidence type="ECO:0000256" key="8">
    <source>
        <dbReference type="ARBA" id="ARBA00023012"/>
    </source>
</evidence>
<proteinExistence type="predicted"/>
<protein>
    <recommendedName>
        <fullName evidence="2">histidine kinase</fullName>
        <ecNumber evidence="2">2.7.13.3</ecNumber>
    </recommendedName>
</protein>
<sequence length="400" mass="42322">MGLGERTGLGREVNGLLAWFGRSRLRVAAAKVLFAAVLIALVAFEGVALARQPTYPHALVAFSGVFVCLCAVPWTGVPLPFRAWPAAAVSWAVTLTLFAGDHPLKVWGLAEAIALLILLSGVLQRAPTRMAAVLGPLLGLAAMAAPVRDENPGRFTTLFAVLTVVVAAYSLLLRDQSVQRTRDLQAVRSAERIELARELHDLVAHHVTGIVVQAGAARFTAVSAEQAAETFERIEKAGEEALGAMRRLVKVLREGAPETAPVAGLAELRDLTERFSRTGPPAILYVEPGLDENLPADLAAVAHRVVRESLTNIRKHAADATAVRIGLRMVPAGLEVRIADDGTKPARLNEQARGGGFGLAGLTERVTALGGELSAGPSPEGGWEVRAVVPYDGGRNNSLT</sequence>
<evidence type="ECO:0000256" key="5">
    <source>
        <dbReference type="ARBA" id="ARBA00022741"/>
    </source>
</evidence>
<dbReference type="Gene3D" id="1.20.5.1930">
    <property type="match status" value="1"/>
</dbReference>
<dbReference type="SUPFAM" id="SSF55874">
    <property type="entry name" value="ATPase domain of HSP90 chaperone/DNA topoisomerase II/histidine kinase"/>
    <property type="match status" value="1"/>
</dbReference>